<dbReference type="WBParaSite" id="ECPE_0001131001-mRNA-1">
    <property type="protein sequence ID" value="ECPE_0001131001-mRNA-1"/>
    <property type="gene ID" value="ECPE_0001131001"/>
</dbReference>
<evidence type="ECO:0000313" key="3">
    <source>
        <dbReference type="WBParaSite" id="ECPE_0001131001-mRNA-1"/>
    </source>
</evidence>
<accession>A0A183AWE0</accession>
<gene>
    <name evidence="1" type="ORF">ECPE_LOCUS11275</name>
</gene>
<protein>
    <submittedName>
        <fullName evidence="3">Intraflagellar transport protein 122 homolog</fullName>
    </submittedName>
</protein>
<evidence type="ECO:0000313" key="2">
    <source>
        <dbReference type="Proteomes" id="UP000272942"/>
    </source>
</evidence>
<organism evidence="3">
    <name type="scientific">Echinostoma caproni</name>
    <dbReference type="NCBI Taxonomy" id="27848"/>
    <lineage>
        <taxon>Eukaryota</taxon>
        <taxon>Metazoa</taxon>
        <taxon>Spiralia</taxon>
        <taxon>Lophotrochozoa</taxon>
        <taxon>Platyhelminthes</taxon>
        <taxon>Trematoda</taxon>
        <taxon>Digenea</taxon>
        <taxon>Plagiorchiida</taxon>
        <taxon>Echinostomata</taxon>
        <taxon>Echinostomatoidea</taxon>
        <taxon>Echinostomatidae</taxon>
        <taxon>Echinostoma</taxon>
    </lineage>
</organism>
<dbReference type="Proteomes" id="UP000272942">
    <property type="component" value="Unassembled WGS sequence"/>
</dbReference>
<keyword evidence="2" id="KW-1185">Reference proteome</keyword>
<dbReference type="AlphaFoldDB" id="A0A183AWE0"/>
<dbReference type="EMBL" id="UZAN01050514">
    <property type="protein sequence ID" value="VDP88284.1"/>
    <property type="molecule type" value="Genomic_DNA"/>
</dbReference>
<evidence type="ECO:0000313" key="1">
    <source>
        <dbReference type="EMBL" id="VDP88284.1"/>
    </source>
</evidence>
<reference evidence="1 2" key="2">
    <citation type="submission" date="2018-11" db="EMBL/GenBank/DDBJ databases">
        <authorList>
            <consortium name="Pathogen Informatics"/>
        </authorList>
    </citation>
    <scope>NUCLEOTIDE SEQUENCE [LARGE SCALE GENOMIC DNA]</scope>
    <source>
        <strain evidence="1 2">Egypt</strain>
    </source>
</reference>
<reference evidence="3" key="1">
    <citation type="submission" date="2016-06" db="UniProtKB">
        <authorList>
            <consortium name="WormBaseParasite"/>
        </authorList>
    </citation>
    <scope>IDENTIFICATION</scope>
</reference>
<dbReference type="OrthoDB" id="6247204at2759"/>
<proteinExistence type="predicted"/>
<sequence>MDGDFQFEDDLFEESKTSFRPEDVQYIAKCSGTLAFLNAPDAESQKAACDWLYLHGRYAECMRLADQLLGSEIHYSLAHFVVDSHVDDVGGFLKKAYIDCKASAIVSKEDLISHFLLHRDCSRQKKDAYGELPFDWLS</sequence>
<name>A0A183AWE0_9TREM</name>